<proteinExistence type="predicted"/>
<protein>
    <submittedName>
        <fullName evidence="2">Uncharacterized protein</fullName>
    </submittedName>
</protein>
<organism evidence="2 3">
    <name type="scientific">Hibiscus syriacus</name>
    <name type="common">Rose of Sharon</name>
    <dbReference type="NCBI Taxonomy" id="106335"/>
    <lineage>
        <taxon>Eukaryota</taxon>
        <taxon>Viridiplantae</taxon>
        <taxon>Streptophyta</taxon>
        <taxon>Embryophyta</taxon>
        <taxon>Tracheophyta</taxon>
        <taxon>Spermatophyta</taxon>
        <taxon>Magnoliopsida</taxon>
        <taxon>eudicotyledons</taxon>
        <taxon>Gunneridae</taxon>
        <taxon>Pentapetalae</taxon>
        <taxon>rosids</taxon>
        <taxon>malvids</taxon>
        <taxon>Malvales</taxon>
        <taxon>Malvaceae</taxon>
        <taxon>Malvoideae</taxon>
        <taxon>Hibiscus</taxon>
    </lineage>
</organism>
<feature type="region of interest" description="Disordered" evidence="1">
    <location>
        <begin position="38"/>
        <end position="65"/>
    </location>
</feature>
<dbReference type="EMBL" id="VEPZ02001524">
    <property type="protein sequence ID" value="KAE8669584.1"/>
    <property type="molecule type" value="Genomic_DNA"/>
</dbReference>
<reference evidence="2" key="1">
    <citation type="submission" date="2019-09" db="EMBL/GenBank/DDBJ databases">
        <title>Draft genome information of white flower Hibiscus syriacus.</title>
        <authorList>
            <person name="Kim Y.-M."/>
        </authorList>
    </citation>
    <scope>NUCLEOTIDE SEQUENCE [LARGE SCALE GENOMIC DNA]</scope>
    <source>
        <strain evidence="2">YM2019G1</strain>
    </source>
</reference>
<evidence type="ECO:0000256" key="1">
    <source>
        <dbReference type="SAM" id="MobiDB-lite"/>
    </source>
</evidence>
<gene>
    <name evidence="2" type="ORF">F3Y22_tig00112230pilonHSYRG00120</name>
</gene>
<dbReference type="PANTHER" id="PTHR32108">
    <property type="entry name" value="DNA-DIRECTED RNA POLYMERASE SUBUNIT ALPHA"/>
    <property type="match status" value="1"/>
</dbReference>
<name>A0A6A2YCR6_HIBSY</name>
<sequence length="283" mass="31803">MQEEMRSKLTQMKASIKNSHLDLLNKVEEMVRGHLTTGKTTMEDPTNPPGFTPIHIPEHTSRRQKIRSPVSFTIENPQYQVGVSFPIDFPTASGLKPGERCNNMEVQSTRLRKIQRDHLPIGPPHHVLQDNNRQYTQRWCDVASQVQPPLLKKEATIIYVNTLKAPYLGHLVGNATKNFFDLTNYGELIENAIRNGKIGGSDSADVPIGEIPVTYEELLSVLVEKNLVTPIRSKPKEPPFPEGHDANAVCSYHMGSPRHTTENCGVLKCKVQHLIDLGAWTFE</sequence>
<dbReference type="AlphaFoldDB" id="A0A6A2YCR6"/>
<dbReference type="Proteomes" id="UP000436088">
    <property type="component" value="Unassembled WGS sequence"/>
</dbReference>
<evidence type="ECO:0000313" key="2">
    <source>
        <dbReference type="EMBL" id="KAE8669584.1"/>
    </source>
</evidence>
<evidence type="ECO:0000313" key="3">
    <source>
        <dbReference type="Proteomes" id="UP000436088"/>
    </source>
</evidence>
<dbReference type="PANTHER" id="PTHR32108:SF9">
    <property type="entry name" value="REVERSE TRANSCRIPTASE RNASE H-LIKE DOMAIN-CONTAINING PROTEIN"/>
    <property type="match status" value="1"/>
</dbReference>
<comment type="caution">
    <text evidence="2">The sequence shown here is derived from an EMBL/GenBank/DDBJ whole genome shotgun (WGS) entry which is preliminary data.</text>
</comment>
<keyword evidence="3" id="KW-1185">Reference proteome</keyword>
<accession>A0A6A2YCR6</accession>